<gene>
    <name evidence="3" type="ORF">CVT25_001825</name>
</gene>
<evidence type="ECO:0000256" key="1">
    <source>
        <dbReference type="SAM" id="MobiDB-lite"/>
    </source>
</evidence>
<evidence type="ECO:0000313" key="3">
    <source>
        <dbReference type="EMBL" id="PPQ80705.1"/>
    </source>
</evidence>
<protein>
    <submittedName>
        <fullName evidence="3">Uncharacterized protein</fullName>
    </submittedName>
</protein>
<dbReference type="InParanoid" id="A0A409WQA7"/>
<proteinExistence type="predicted"/>
<dbReference type="Proteomes" id="UP000283269">
    <property type="component" value="Unassembled WGS sequence"/>
</dbReference>
<accession>A0A409WQA7</accession>
<dbReference type="PANTHER" id="PTHR35043">
    <property type="entry name" value="TRANSCRIPTION FACTOR DOMAIN-CONTAINING PROTEIN"/>
    <property type="match status" value="1"/>
</dbReference>
<evidence type="ECO:0000256" key="2">
    <source>
        <dbReference type="SAM" id="Phobius"/>
    </source>
</evidence>
<dbReference type="EMBL" id="NHYD01003311">
    <property type="protein sequence ID" value="PPQ80705.1"/>
    <property type="molecule type" value="Genomic_DNA"/>
</dbReference>
<feature type="region of interest" description="Disordered" evidence="1">
    <location>
        <begin position="335"/>
        <end position="355"/>
    </location>
</feature>
<evidence type="ECO:0000313" key="4">
    <source>
        <dbReference type="Proteomes" id="UP000283269"/>
    </source>
</evidence>
<name>A0A409WQA7_PSICY</name>
<feature type="transmembrane region" description="Helical" evidence="2">
    <location>
        <begin position="505"/>
        <end position="528"/>
    </location>
</feature>
<sequence>MACQSRESPGIYIRNKTAESGDPMIFLVLIVSYLSRGATLAFPLQVRSEDLLSRESASSVVCTCPDQRSIWDIVWSCFATIFACSWVAVHPDIPAPDEGWWKITFTRLEYMFWTILTPEMMILWAARQWFGARTLLHLKDISASLEMKTMMGLTYLLTTIDNIDSVFVEHGWTETHAHFLQMGGFTLFDGKRSKGVLSHKHLSNLVRNGKVKFPDISAKQIEDRSKSDGLAKFLVIGQTTWFILQVITRKVQGLGTTKLEISSLAFAAINATIYFFWWNKPYNVRTSVPVYLLEPTEAEGKAGACFGCPLIALQTQESMSDIEAESLITPISVSKTTEEKADKDDDTNPDESTPRCNLASTVAAASSFRKLVSWPQNAVIYVANSLHNMSENFQEFRHFQHLLGPGVTGLQKVPKFYAILGDYDMKVNLVVSVIGIIFGAIHCAAWVFRFPSVVELMLWRIGSLLTTCIPALFLALVFSVDGVLKAPTDPYKRGWKGFIRLHISPFMFTVLLPLYGLARAVVITEALITLRDLPSSALSIVSWTTVIPHI</sequence>
<dbReference type="OrthoDB" id="3029001at2759"/>
<dbReference type="STRING" id="93625.A0A409WQA7"/>
<feature type="transmembrane region" description="Helical" evidence="2">
    <location>
        <begin position="461"/>
        <end position="484"/>
    </location>
</feature>
<reference evidence="3 4" key="1">
    <citation type="journal article" date="2018" name="Evol. Lett.">
        <title>Horizontal gene cluster transfer increased hallucinogenic mushroom diversity.</title>
        <authorList>
            <person name="Reynolds H.T."/>
            <person name="Vijayakumar V."/>
            <person name="Gluck-Thaler E."/>
            <person name="Korotkin H.B."/>
            <person name="Matheny P.B."/>
            <person name="Slot J.C."/>
        </authorList>
    </citation>
    <scope>NUCLEOTIDE SEQUENCE [LARGE SCALE GENOMIC DNA]</scope>
    <source>
        <strain evidence="3 4">2631</strain>
    </source>
</reference>
<keyword evidence="2" id="KW-0812">Transmembrane</keyword>
<keyword evidence="4" id="KW-1185">Reference proteome</keyword>
<dbReference type="AlphaFoldDB" id="A0A409WQA7"/>
<dbReference type="PANTHER" id="PTHR35043:SF7">
    <property type="entry name" value="TRANSCRIPTION FACTOR DOMAIN-CONTAINING PROTEIN"/>
    <property type="match status" value="1"/>
</dbReference>
<feature type="transmembrane region" description="Helical" evidence="2">
    <location>
        <begin position="427"/>
        <end position="449"/>
    </location>
</feature>
<feature type="transmembrane region" description="Helical" evidence="2">
    <location>
        <begin position="259"/>
        <end position="277"/>
    </location>
</feature>
<comment type="caution">
    <text evidence="3">The sequence shown here is derived from an EMBL/GenBank/DDBJ whole genome shotgun (WGS) entry which is preliminary data.</text>
</comment>
<keyword evidence="2" id="KW-0472">Membrane</keyword>
<organism evidence="3 4">
    <name type="scientific">Psilocybe cyanescens</name>
    <dbReference type="NCBI Taxonomy" id="93625"/>
    <lineage>
        <taxon>Eukaryota</taxon>
        <taxon>Fungi</taxon>
        <taxon>Dikarya</taxon>
        <taxon>Basidiomycota</taxon>
        <taxon>Agaricomycotina</taxon>
        <taxon>Agaricomycetes</taxon>
        <taxon>Agaricomycetidae</taxon>
        <taxon>Agaricales</taxon>
        <taxon>Agaricineae</taxon>
        <taxon>Strophariaceae</taxon>
        <taxon>Psilocybe</taxon>
    </lineage>
</organism>
<keyword evidence="2" id="KW-1133">Transmembrane helix</keyword>